<dbReference type="STRING" id="29655.A0A0K9NIU4"/>
<accession>A0A0K9NIU4</accession>
<comment type="catalytic activity">
    <reaction evidence="4">
        <text>O-phospho-L-seryl-[protein] + H2O = L-seryl-[protein] + phosphate</text>
        <dbReference type="Rhea" id="RHEA:20629"/>
        <dbReference type="Rhea" id="RHEA-COMP:9863"/>
        <dbReference type="Rhea" id="RHEA-COMP:11604"/>
        <dbReference type="ChEBI" id="CHEBI:15377"/>
        <dbReference type="ChEBI" id="CHEBI:29999"/>
        <dbReference type="ChEBI" id="CHEBI:43474"/>
        <dbReference type="ChEBI" id="CHEBI:83421"/>
        <dbReference type="EC" id="3.1.3.16"/>
    </reaction>
</comment>
<dbReference type="OrthoDB" id="10264738at2759"/>
<dbReference type="PANTHER" id="PTHR47992">
    <property type="entry name" value="PROTEIN PHOSPHATASE"/>
    <property type="match status" value="1"/>
</dbReference>
<keyword evidence="2" id="KW-0378">Hydrolase</keyword>
<evidence type="ECO:0000256" key="5">
    <source>
        <dbReference type="ARBA" id="ARBA00048336"/>
    </source>
</evidence>
<dbReference type="Proteomes" id="UP000036987">
    <property type="component" value="Unassembled WGS sequence"/>
</dbReference>
<dbReference type="GO" id="GO:0004722">
    <property type="term" value="F:protein serine/threonine phosphatase activity"/>
    <property type="evidence" value="ECO:0000318"/>
    <property type="project" value="GO_Central"/>
</dbReference>
<feature type="region of interest" description="Disordered" evidence="6">
    <location>
        <begin position="390"/>
        <end position="410"/>
    </location>
</feature>
<feature type="domain" description="PPM-type phosphatase" evidence="7">
    <location>
        <begin position="63"/>
        <end position="384"/>
    </location>
</feature>
<gene>
    <name evidence="8" type="ORF">ZOSMA_92G00320</name>
</gene>
<feature type="compositionally biased region" description="Basic residues" evidence="6">
    <location>
        <begin position="21"/>
        <end position="35"/>
    </location>
</feature>
<feature type="region of interest" description="Disordered" evidence="6">
    <location>
        <begin position="1"/>
        <end position="46"/>
    </location>
</feature>
<keyword evidence="3" id="KW-0904">Protein phosphatase</keyword>
<proteinExistence type="predicted"/>
<evidence type="ECO:0000256" key="1">
    <source>
        <dbReference type="ARBA" id="ARBA00013081"/>
    </source>
</evidence>
<dbReference type="GO" id="GO:1902531">
    <property type="term" value="P:regulation of intracellular signal transduction"/>
    <property type="evidence" value="ECO:0000318"/>
    <property type="project" value="GO_Central"/>
</dbReference>
<comment type="caution">
    <text evidence="8">The sequence shown here is derived from an EMBL/GenBank/DDBJ whole genome shotgun (WGS) entry which is preliminary data.</text>
</comment>
<dbReference type="OMA" id="NSDMGIN"/>
<reference evidence="9" key="1">
    <citation type="journal article" date="2016" name="Nature">
        <title>The genome of the seagrass Zostera marina reveals angiosperm adaptation to the sea.</title>
        <authorList>
            <person name="Olsen J.L."/>
            <person name="Rouze P."/>
            <person name="Verhelst B."/>
            <person name="Lin Y.-C."/>
            <person name="Bayer T."/>
            <person name="Collen J."/>
            <person name="Dattolo E."/>
            <person name="De Paoli E."/>
            <person name="Dittami S."/>
            <person name="Maumus F."/>
            <person name="Michel G."/>
            <person name="Kersting A."/>
            <person name="Lauritano C."/>
            <person name="Lohaus R."/>
            <person name="Toepel M."/>
            <person name="Tonon T."/>
            <person name="Vanneste K."/>
            <person name="Amirebrahimi M."/>
            <person name="Brakel J."/>
            <person name="Bostroem C."/>
            <person name="Chovatia M."/>
            <person name="Grimwood J."/>
            <person name="Jenkins J.W."/>
            <person name="Jueterbock A."/>
            <person name="Mraz A."/>
            <person name="Stam W.T."/>
            <person name="Tice H."/>
            <person name="Bornberg-Bauer E."/>
            <person name="Green P.J."/>
            <person name="Pearson G.A."/>
            <person name="Procaccini G."/>
            <person name="Duarte C.M."/>
            <person name="Schmutz J."/>
            <person name="Reusch T.B.H."/>
            <person name="Van de Peer Y."/>
        </authorList>
    </citation>
    <scope>NUCLEOTIDE SEQUENCE [LARGE SCALE GENOMIC DNA]</scope>
    <source>
        <strain evidence="9">cv. Finnish</strain>
    </source>
</reference>
<dbReference type="Pfam" id="PF00481">
    <property type="entry name" value="PP2C"/>
    <property type="match status" value="1"/>
</dbReference>
<organism evidence="8 9">
    <name type="scientific">Zostera marina</name>
    <name type="common">Eelgrass</name>
    <dbReference type="NCBI Taxonomy" id="29655"/>
    <lineage>
        <taxon>Eukaryota</taxon>
        <taxon>Viridiplantae</taxon>
        <taxon>Streptophyta</taxon>
        <taxon>Embryophyta</taxon>
        <taxon>Tracheophyta</taxon>
        <taxon>Spermatophyta</taxon>
        <taxon>Magnoliopsida</taxon>
        <taxon>Liliopsida</taxon>
        <taxon>Zosteraceae</taxon>
        <taxon>Zostera</taxon>
    </lineage>
</organism>
<evidence type="ECO:0000313" key="9">
    <source>
        <dbReference type="Proteomes" id="UP000036987"/>
    </source>
</evidence>
<keyword evidence="9" id="KW-1185">Reference proteome</keyword>
<dbReference type="AlphaFoldDB" id="A0A0K9NIU4"/>
<dbReference type="EMBL" id="LFYR01002147">
    <property type="protein sequence ID" value="KMZ56671.1"/>
    <property type="molecule type" value="Genomic_DNA"/>
</dbReference>
<dbReference type="CDD" id="cd00143">
    <property type="entry name" value="PP2Cc"/>
    <property type="match status" value="1"/>
</dbReference>
<evidence type="ECO:0000256" key="3">
    <source>
        <dbReference type="ARBA" id="ARBA00022912"/>
    </source>
</evidence>
<sequence length="467" mass="51830">MGSCLSLDTPRSTGSGDGRRCSKGLKKRKKKKKRGGSSSFRKDESEQLHKIPERLFFNGSTDITSLFTQQGRKGTNQDAMITWEKFLSRDDTVFCGVFDGHGPYGHLVARRVRDTLPLKLISQLNSSTTPGESLNSTEEQEFDRQMCKLESEGVVDTHVLELEKEEVEIKYPEIFTKFKESFLTAFKSVDTELRAYSNIDSFCSGTTAVTLIKQGQDLIIGNVGDSRAILGTRNHRDNNSFTAVQLTVDLKPNLPKEEERIKSCKGRVFALQDEPKVPRVWLPDNDSPGLAMARAFGDFCLKDFGLISVPDVSYRHLSDRDEFVVLATDGVWDVLSNSKVVEVVVSAPSRASAARCLVESAVRAWKYKYPTSKIDDCAAVCLFLNPEGSDSTVSYSDSRVSDSSEEEEEDEAVGVIVLERCSTVRSNPDRALEVAAEEEEGMVIVKSRSGKRPLDEEPTTTTTVMVV</sequence>
<dbReference type="InterPro" id="IPR001932">
    <property type="entry name" value="PPM-type_phosphatase-like_dom"/>
</dbReference>
<dbReference type="SUPFAM" id="SSF81606">
    <property type="entry name" value="PP2C-like"/>
    <property type="match status" value="1"/>
</dbReference>
<dbReference type="Gene3D" id="3.60.40.10">
    <property type="entry name" value="PPM-type phosphatase domain"/>
    <property type="match status" value="1"/>
</dbReference>
<comment type="catalytic activity">
    <reaction evidence="5">
        <text>O-phospho-L-threonyl-[protein] + H2O = L-threonyl-[protein] + phosphate</text>
        <dbReference type="Rhea" id="RHEA:47004"/>
        <dbReference type="Rhea" id="RHEA-COMP:11060"/>
        <dbReference type="Rhea" id="RHEA-COMP:11605"/>
        <dbReference type="ChEBI" id="CHEBI:15377"/>
        <dbReference type="ChEBI" id="CHEBI:30013"/>
        <dbReference type="ChEBI" id="CHEBI:43474"/>
        <dbReference type="ChEBI" id="CHEBI:61977"/>
        <dbReference type="EC" id="3.1.3.16"/>
    </reaction>
</comment>
<evidence type="ECO:0000256" key="4">
    <source>
        <dbReference type="ARBA" id="ARBA00047761"/>
    </source>
</evidence>
<dbReference type="SMART" id="SM00332">
    <property type="entry name" value="PP2Cc"/>
    <property type="match status" value="1"/>
</dbReference>
<dbReference type="EC" id="3.1.3.16" evidence="1"/>
<evidence type="ECO:0000256" key="6">
    <source>
        <dbReference type="SAM" id="MobiDB-lite"/>
    </source>
</evidence>
<protein>
    <recommendedName>
        <fullName evidence="1">protein-serine/threonine phosphatase</fullName>
        <ecNumber evidence="1">3.1.3.16</ecNumber>
    </recommendedName>
</protein>
<feature type="region of interest" description="Disordered" evidence="6">
    <location>
        <begin position="447"/>
        <end position="467"/>
    </location>
</feature>
<name>A0A0K9NIU4_ZOSMR</name>
<evidence type="ECO:0000259" key="7">
    <source>
        <dbReference type="PROSITE" id="PS51746"/>
    </source>
</evidence>
<evidence type="ECO:0000313" key="8">
    <source>
        <dbReference type="EMBL" id="KMZ56671.1"/>
    </source>
</evidence>
<dbReference type="PROSITE" id="PS51746">
    <property type="entry name" value="PPM_2"/>
    <property type="match status" value="1"/>
</dbReference>
<dbReference type="InterPro" id="IPR036457">
    <property type="entry name" value="PPM-type-like_dom_sf"/>
</dbReference>
<evidence type="ECO:0000256" key="2">
    <source>
        <dbReference type="ARBA" id="ARBA00022801"/>
    </source>
</evidence>
<dbReference type="InterPro" id="IPR015655">
    <property type="entry name" value="PP2C"/>
</dbReference>